<dbReference type="RefSeq" id="XP_067547874.1">
    <property type="nucleotide sequence ID" value="XM_067692445.1"/>
</dbReference>
<protein>
    <submittedName>
        <fullName evidence="1">Uncharacterized protein</fullName>
    </submittedName>
</protein>
<dbReference type="GeneID" id="93652105"/>
<dbReference type="Proteomes" id="UP000669133">
    <property type="component" value="Unassembled WGS sequence"/>
</dbReference>
<dbReference type="EMBL" id="JAEOAQ010000004">
    <property type="protein sequence ID" value="KAG5418758.1"/>
    <property type="molecule type" value="Genomic_DNA"/>
</dbReference>
<accession>A0A8H7ZGQ6</accession>
<evidence type="ECO:0000313" key="2">
    <source>
        <dbReference type="Proteomes" id="UP000669133"/>
    </source>
</evidence>
<organism evidence="1 2">
    <name type="scientific">Candida metapsilosis</name>
    <dbReference type="NCBI Taxonomy" id="273372"/>
    <lineage>
        <taxon>Eukaryota</taxon>
        <taxon>Fungi</taxon>
        <taxon>Dikarya</taxon>
        <taxon>Ascomycota</taxon>
        <taxon>Saccharomycotina</taxon>
        <taxon>Pichiomycetes</taxon>
        <taxon>Debaryomycetaceae</taxon>
        <taxon>Candida/Lodderomyces clade</taxon>
        <taxon>Candida</taxon>
    </lineage>
</organism>
<comment type="caution">
    <text evidence="1">The sequence shown here is derived from an EMBL/GenBank/DDBJ whole genome shotgun (WGS) entry which is preliminary data.</text>
</comment>
<keyword evidence="2" id="KW-1185">Reference proteome</keyword>
<gene>
    <name evidence="1" type="ORF">I9W82_003476</name>
</gene>
<proteinExistence type="predicted"/>
<sequence length="389" mass="45650">MPLEDLPAEIIARVLPLEKHLLALPNHILFPWLNLLPQRQLFKMLAESGVGSVYVSRVGDKLTKYKILTSPESKNSFDIGEDIGEDFCDYHRALNLKFFYKLYVDLGHKPFYAKNINRKRVVFNYHLVKDLLFRYAGFAVTLLVHTTTTPKNTREKYYLDMFFDYFMVKSRDNSNYILSITDASTSLSKDEATTLKSFLNKFHFCKIRKAVFERFQKRVFCKIRKLELSMSVKQFIKFKQNLIETSSHALLTPVVLSIYLQPDTKEEGSDGDDSENDDGAFEVEWIIDVFPITQVEEFTLEYFFPRSRLSRLDYLLALMPNLSALNISFGMLDFTYIPRMISTKPFDFYIQVRVDRGYYETVKYRFFRKKWAVEILDDCVVLNCVKKKG</sequence>
<dbReference type="AlphaFoldDB" id="A0A8H7ZGQ6"/>
<evidence type="ECO:0000313" key="1">
    <source>
        <dbReference type="EMBL" id="KAG5418758.1"/>
    </source>
</evidence>
<name>A0A8H7ZGQ6_9ASCO</name>
<dbReference type="OrthoDB" id="4026874at2759"/>
<reference evidence="1 2" key="1">
    <citation type="submission" date="2020-12" db="EMBL/GenBank/DDBJ databases">
        <title>Effect of drift, selection, and recombination on the evolution of hybrid genomes in Candida yeast pathogens.</title>
        <authorList>
            <person name="Mixao V."/>
            <person name="Ksiezopolska E."/>
            <person name="Saus E."/>
            <person name="Boekhout T."/>
            <person name="Gacser A."/>
            <person name="Gabaldon T."/>
        </authorList>
    </citation>
    <scope>NUCLEOTIDE SEQUENCE [LARGE SCALE GENOMIC DNA]</scope>
    <source>
        <strain evidence="1 2">BP57</strain>
    </source>
</reference>